<feature type="compositionally biased region" description="Basic and acidic residues" evidence="1">
    <location>
        <begin position="100"/>
        <end position="115"/>
    </location>
</feature>
<dbReference type="Proteomes" id="UP000501690">
    <property type="component" value="Linkage Group LG2"/>
</dbReference>
<evidence type="ECO:0000256" key="1">
    <source>
        <dbReference type="SAM" id="MobiDB-lite"/>
    </source>
</evidence>
<gene>
    <name evidence="2" type="ORF">DEO72_LG2g3579</name>
</gene>
<feature type="compositionally biased region" description="Polar residues" evidence="1">
    <location>
        <begin position="116"/>
        <end position="128"/>
    </location>
</feature>
<protein>
    <submittedName>
        <fullName evidence="2">Uncharacterized protein</fullName>
    </submittedName>
</protein>
<dbReference type="EMBL" id="CP039346">
    <property type="protein sequence ID" value="QCD83236.1"/>
    <property type="molecule type" value="Genomic_DNA"/>
</dbReference>
<name>A0A4D6L421_VIGUN</name>
<sequence>MQNLDRDMAAALPSPLALPGDLVALRFTPRKTLLHLRLLLRFSSAFKIGAAPIHFAAVRSRSPDTAVSEFSRLKVVVAPAVTVKGNADAAGARGLCGSSSRDHHSSVHVTTRDHTPVQSFESPPASSLGQNGDVMLRRWLYEWVRYGVGLGSRGIGMEDGFFGVSKMPTALE</sequence>
<evidence type="ECO:0000313" key="3">
    <source>
        <dbReference type="Proteomes" id="UP000501690"/>
    </source>
</evidence>
<feature type="region of interest" description="Disordered" evidence="1">
    <location>
        <begin position="92"/>
        <end position="128"/>
    </location>
</feature>
<proteinExistence type="predicted"/>
<evidence type="ECO:0000313" key="2">
    <source>
        <dbReference type="EMBL" id="QCD83236.1"/>
    </source>
</evidence>
<dbReference type="AlphaFoldDB" id="A0A4D6L421"/>
<organism evidence="2 3">
    <name type="scientific">Vigna unguiculata</name>
    <name type="common">Cowpea</name>
    <dbReference type="NCBI Taxonomy" id="3917"/>
    <lineage>
        <taxon>Eukaryota</taxon>
        <taxon>Viridiplantae</taxon>
        <taxon>Streptophyta</taxon>
        <taxon>Embryophyta</taxon>
        <taxon>Tracheophyta</taxon>
        <taxon>Spermatophyta</taxon>
        <taxon>Magnoliopsida</taxon>
        <taxon>eudicotyledons</taxon>
        <taxon>Gunneridae</taxon>
        <taxon>Pentapetalae</taxon>
        <taxon>rosids</taxon>
        <taxon>fabids</taxon>
        <taxon>Fabales</taxon>
        <taxon>Fabaceae</taxon>
        <taxon>Papilionoideae</taxon>
        <taxon>50 kb inversion clade</taxon>
        <taxon>NPAAA clade</taxon>
        <taxon>indigoferoid/millettioid clade</taxon>
        <taxon>Phaseoleae</taxon>
        <taxon>Vigna</taxon>
    </lineage>
</organism>
<reference evidence="2 3" key="1">
    <citation type="submission" date="2019-04" db="EMBL/GenBank/DDBJ databases">
        <title>An improved genome assembly and genetic linkage map for asparagus bean, Vigna unguiculata ssp. sesquipedialis.</title>
        <authorList>
            <person name="Xia Q."/>
            <person name="Zhang R."/>
            <person name="Dong Y."/>
        </authorList>
    </citation>
    <scope>NUCLEOTIDE SEQUENCE [LARGE SCALE GENOMIC DNA]</scope>
    <source>
        <tissue evidence="2">Leaf</tissue>
    </source>
</reference>
<accession>A0A4D6L421</accession>
<keyword evidence="3" id="KW-1185">Reference proteome</keyword>